<keyword evidence="3" id="KW-1185">Reference proteome</keyword>
<feature type="transmembrane region" description="Helical" evidence="1">
    <location>
        <begin position="373"/>
        <end position="396"/>
    </location>
</feature>
<accession>A0A0P6XIV4</accession>
<keyword evidence="1" id="KW-1133">Transmembrane helix</keyword>
<evidence type="ECO:0000256" key="1">
    <source>
        <dbReference type="SAM" id="Phobius"/>
    </source>
</evidence>
<feature type="transmembrane region" description="Helical" evidence="1">
    <location>
        <begin position="62"/>
        <end position="85"/>
    </location>
</feature>
<evidence type="ECO:0008006" key="4">
    <source>
        <dbReference type="Google" id="ProtNLM"/>
    </source>
</evidence>
<organism evidence="2 3">
    <name type="scientific">Herpetosiphon geysericola</name>
    <dbReference type="NCBI Taxonomy" id="70996"/>
    <lineage>
        <taxon>Bacteria</taxon>
        <taxon>Bacillati</taxon>
        <taxon>Chloroflexota</taxon>
        <taxon>Chloroflexia</taxon>
        <taxon>Herpetosiphonales</taxon>
        <taxon>Herpetosiphonaceae</taxon>
        <taxon>Herpetosiphon</taxon>
    </lineage>
</organism>
<feature type="transmembrane region" description="Helical" evidence="1">
    <location>
        <begin position="402"/>
        <end position="424"/>
    </location>
</feature>
<dbReference type="STRING" id="70996.SE18_26010"/>
<proteinExistence type="predicted"/>
<dbReference type="Proteomes" id="UP000050277">
    <property type="component" value="Unassembled WGS sequence"/>
</dbReference>
<feature type="transmembrane region" description="Helical" evidence="1">
    <location>
        <begin position="308"/>
        <end position="333"/>
    </location>
</feature>
<keyword evidence="1" id="KW-0812">Transmembrane</keyword>
<evidence type="ECO:0000313" key="3">
    <source>
        <dbReference type="Proteomes" id="UP000050277"/>
    </source>
</evidence>
<dbReference type="AlphaFoldDB" id="A0A0P6XIV4"/>
<dbReference type="EMBL" id="LGKP01000043">
    <property type="protein sequence ID" value="KPL79815.1"/>
    <property type="molecule type" value="Genomic_DNA"/>
</dbReference>
<name>A0A0P6XIV4_9CHLR</name>
<evidence type="ECO:0000313" key="2">
    <source>
        <dbReference type="EMBL" id="KPL79815.1"/>
    </source>
</evidence>
<feature type="transmembrane region" description="Helical" evidence="1">
    <location>
        <begin position="188"/>
        <end position="211"/>
    </location>
</feature>
<reference evidence="2 3" key="1">
    <citation type="submission" date="2015-07" db="EMBL/GenBank/DDBJ databases">
        <title>Whole genome sequence of Herpetosiphon geysericola DSM 7119.</title>
        <authorList>
            <person name="Hemp J."/>
            <person name="Ward L.M."/>
            <person name="Pace L.A."/>
            <person name="Fischer W.W."/>
        </authorList>
    </citation>
    <scope>NUCLEOTIDE SEQUENCE [LARGE SCALE GENOMIC DNA]</scope>
    <source>
        <strain evidence="2 3">DSM 7119</strain>
    </source>
</reference>
<feature type="transmembrane region" description="Helical" evidence="1">
    <location>
        <begin position="25"/>
        <end position="50"/>
    </location>
</feature>
<sequence>MKMTKRQFPLAGFLPQRIRDWDDAFLIQTGLLMAMRIIGTGLGFFFWLAATRLAVPDAVGHASVLISAAMFMANIAQMGLGYVVLRQLRHHPNPSALINLILVLIAGLTVVLVSIAVGTMTVWFPQEPTNRVLVGGILLLLTMSLALAQIVNWIFLAQQRLRFSLYKQVGQASLALVLILLLRPLGGFVAIMLAYTLAVIVVTLVSIGMGLPKVIPHYQRTLVWAQWPHHTFRKDALPNYLADQLQRLPDMLLPLIVVHQAGAQLGAVFFIMWSLGSSISSWTSSTADAFLREGIYHPEQLVTLLPRVLMTGVGLTVGFGSLFALVSPILLPWYGQTYAALGQPFLLLLLIGNIPWVGTTLLITLLRIQQRPMAVLLGLLLSNGLGVVGISLLLPYGLTVTGWGWILVQSIVGLALGCFVWFTIRYRRHHVLPNLAHETHPDG</sequence>
<keyword evidence="1" id="KW-0472">Membrane</keyword>
<comment type="caution">
    <text evidence="2">The sequence shown here is derived from an EMBL/GenBank/DDBJ whole genome shotgun (WGS) entry which is preliminary data.</text>
</comment>
<feature type="transmembrane region" description="Helical" evidence="1">
    <location>
        <begin position="132"/>
        <end position="156"/>
    </location>
</feature>
<protein>
    <recommendedName>
        <fullName evidence="4">Polysaccharide biosynthesis protein C-terminal domain-containing protein</fullName>
    </recommendedName>
</protein>
<feature type="transmembrane region" description="Helical" evidence="1">
    <location>
        <begin position="163"/>
        <end position="182"/>
    </location>
</feature>
<gene>
    <name evidence="2" type="ORF">SE18_26010</name>
</gene>
<feature type="transmembrane region" description="Helical" evidence="1">
    <location>
        <begin position="345"/>
        <end position="366"/>
    </location>
</feature>
<feature type="transmembrane region" description="Helical" evidence="1">
    <location>
        <begin position="97"/>
        <end position="120"/>
    </location>
</feature>